<name>A0A4Z0P2D2_9BACT</name>
<keyword evidence="2" id="KW-1185">Reference proteome</keyword>
<sequence length="79" mass="8859">MPIPHPNYHHATLSAWGFIEKSENYYQRPTDQQHPVLHAIHGRATGLFIWGSGFNLLQADAVSKQALEQVLTRELGVPA</sequence>
<evidence type="ECO:0000313" key="2">
    <source>
        <dbReference type="Proteomes" id="UP000298337"/>
    </source>
</evidence>
<organism evidence="1 2">
    <name type="scientific">Hymenobacter fodinae</name>
    <dbReference type="NCBI Taxonomy" id="2510796"/>
    <lineage>
        <taxon>Bacteria</taxon>
        <taxon>Pseudomonadati</taxon>
        <taxon>Bacteroidota</taxon>
        <taxon>Cytophagia</taxon>
        <taxon>Cytophagales</taxon>
        <taxon>Hymenobacteraceae</taxon>
        <taxon>Hymenobacter</taxon>
    </lineage>
</organism>
<protein>
    <submittedName>
        <fullName evidence="1">Uncharacterized protein</fullName>
    </submittedName>
</protein>
<reference evidence="1 2" key="1">
    <citation type="submission" date="2019-04" db="EMBL/GenBank/DDBJ databases">
        <authorList>
            <person name="Feng G."/>
            <person name="Zhang J."/>
            <person name="Zhu H."/>
        </authorList>
    </citation>
    <scope>NUCLEOTIDE SEQUENCE [LARGE SCALE GENOMIC DNA]</scope>
    <source>
        <strain evidence="1 2">92R-1</strain>
    </source>
</reference>
<gene>
    <name evidence="1" type="ORF">EU556_19930</name>
</gene>
<comment type="caution">
    <text evidence="1">The sequence shown here is derived from an EMBL/GenBank/DDBJ whole genome shotgun (WGS) entry which is preliminary data.</text>
</comment>
<proteinExistence type="predicted"/>
<dbReference type="EMBL" id="SRLA01000004">
    <property type="protein sequence ID" value="TGE05572.1"/>
    <property type="molecule type" value="Genomic_DNA"/>
</dbReference>
<evidence type="ECO:0000313" key="1">
    <source>
        <dbReference type="EMBL" id="TGE05572.1"/>
    </source>
</evidence>
<dbReference type="AlphaFoldDB" id="A0A4Z0P2D2"/>
<dbReference type="Proteomes" id="UP000298337">
    <property type="component" value="Unassembled WGS sequence"/>
</dbReference>
<dbReference type="RefSeq" id="WP_135435885.1">
    <property type="nucleotide sequence ID" value="NZ_SRLA01000004.1"/>
</dbReference>
<accession>A0A4Z0P2D2</accession>